<dbReference type="InterPro" id="IPR013984">
    <property type="entry name" value="Ald_Fedxn_OxRdtase_dom2"/>
</dbReference>
<evidence type="ECO:0000256" key="1">
    <source>
        <dbReference type="ARBA" id="ARBA00001966"/>
    </source>
</evidence>
<feature type="region of interest" description="Disordered" evidence="9">
    <location>
        <begin position="538"/>
        <end position="561"/>
    </location>
</feature>
<dbReference type="GO" id="GO:0016625">
    <property type="term" value="F:oxidoreductase activity, acting on the aldehyde or oxo group of donors, iron-sulfur protein as acceptor"/>
    <property type="evidence" value="ECO:0007669"/>
    <property type="project" value="InterPro"/>
</dbReference>
<comment type="cofactor">
    <cofactor evidence="8">
        <name>tungstopterin</name>
        <dbReference type="ChEBI" id="CHEBI:30402"/>
    </cofactor>
</comment>
<feature type="region of interest" description="Disordered" evidence="9">
    <location>
        <begin position="508"/>
        <end position="527"/>
    </location>
</feature>
<dbReference type="GO" id="GO:0046872">
    <property type="term" value="F:metal ion binding"/>
    <property type="evidence" value="ECO:0007669"/>
    <property type="project" value="UniProtKB-KW"/>
</dbReference>
<dbReference type="EMBL" id="FOCX01000011">
    <property type="protein sequence ID" value="SEO36698.1"/>
    <property type="molecule type" value="Genomic_DNA"/>
</dbReference>
<dbReference type="GO" id="GO:0009055">
    <property type="term" value="F:electron transfer activity"/>
    <property type="evidence" value="ECO:0007669"/>
    <property type="project" value="InterPro"/>
</dbReference>
<dbReference type="GO" id="GO:0051539">
    <property type="term" value="F:4 iron, 4 sulfur cluster binding"/>
    <property type="evidence" value="ECO:0007669"/>
    <property type="project" value="UniProtKB-KW"/>
</dbReference>
<dbReference type="SUPFAM" id="SSF56228">
    <property type="entry name" value="Aldehyde ferredoxin oxidoreductase, N-terminal domain"/>
    <property type="match status" value="1"/>
</dbReference>
<evidence type="ECO:0000256" key="8">
    <source>
        <dbReference type="ARBA" id="ARBA00049934"/>
    </source>
</evidence>
<dbReference type="InterPro" id="IPR051919">
    <property type="entry name" value="W-dependent_AOR"/>
</dbReference>
<gene>
    <name evidence="11" type="ORF">SAMN05216388_1011147</name>
</gene>
<evidence type="ECO:0000313" key="12">
    <source>
        <dbReference type="Proteomes" id="UP000198775"/>
    </source>
</evidence>
<organism evidence="11 12">
    <name type="scientific">Halorientalis persicus</name>
    <dbReference type="NCBI Taxonomy" id="1367881"/>
    <lineage>
        <taxon>Archaea</taxon>
        <taxon>Methanobacteriati</taxon>
        <taxon>Methanobacteriota</taxon>
        <taxon>Stenosarchaea group</taxon>
        <taxon>Halobacteria</taxon>
        <taxon>Halobacteriales</taxon>
        <taxon>Haloarculaceae</taxon>
        <taxon>Halorientalis</taxon>
    </lineage>
</organism>
<dbReference type="InterPro" id="IPR013983">
    <property type="entry name" value="Ald_Fedxn_OxRdtase_N"/>
</dbReference>
<protein>
    <submittedName>
        <fullName evidence="11">Aldehyde:ferredoxin oxidoreductase</fullName>
    </submittedName>
</protein>
<keyword evidence="12" id="KW-1185">Reference proteome</keyword>
<keyword evidence="6" id="KW-0408">Iron</keyword>
<feature type="compositionally biased region" description="Basic and acidic residues" evidence="9">
    <location>
        <begin position="508"/>
        <end position="519"/>
    </location>
</feature>
<keyword evidence="5" id="KW-0560">Oxidoreductase</keyword>
<name>A0A1H8P4W0_9EURY</name>
<dbReference type="PANTHER" id="PTHR30038:SF7">
    <property type="entry name" value="TUNGSTEN-CONTAINING GLYCERALDEHYDE-3-PHOSPHATE:FERREDOXIN OXIDOREDUCTASE"/>
    <property type="match status" value="1"/>
</dbReference>
<accession>A0A1H8P4W0</accession>
<reference evidence="12" key="1">
    <citation type="submission" date="2016-10" db="EMBL/GenBank/DDBJ databases">
        <authorList>
            <person name="Varghese N."/>
            <person name="Submissions S."/>
        </authorList>
    </citation>
    <scope>NUCLEOTIDE SEQUENCE [LARGE SCALE GENOMIC DNA]</scope>
    <source>
        <strain evidence="12">IBRC-M 10043</strain>
    </source>
</reference>
<dbReference type="Gene3D" id="3.60.9.10">
    <property type="entry name" value="Aldehyde ferredoxin oxidoreductase, N-terminal domain"/>
    <property type="match status" value="1"/>
</dbReference>
<dbReference type="AlphaFoldDB" id="A0A1H8P4W0"/>
<keyword evidence="4" id="KW-0479">Metal-binding</keyword>
<dbReference type="Gene3D" id="1.10.599.10">
    <property type="entry name" value="Aldehyde Ferredoxin Oxidoreductase Protein, subunit A, domain 3"/>
    <property type="match status" value="1"/>
</dbReference>
<dbReference type="Pfam" id="PF01314">
    <property type="entry name" value="AFOR_C"/>
    <property type="match status" value="1"/>
</dbReference>
<evidence type="ECO:0000259" key="10">
    <source>
        <dbReference type="SMART" id="SM00790"/>
    </source>
</evidence>
<keyword evidence="7" id="KW-0411">Iron-sulfur</keyword>
<proteinExistence type="inferred from homology"/>
<dbReference type="OrthoDB" id="30771at2157"/>
<dbReference type="InterPro" id="IPR036021">
    <property type="entry name" value="Tungsten_al_ferr_oxy-like_C"/>
</dbReference>
<evidence type="ECO:0000256" key="4">
    <source>
        <dbReference type="ARBA" id="ARBA00022723"/>
    </source>
</evidence>
<comment type="cofactor">
    <cofactor evidence="1">
        <name>[4Fe-4S] cluster</name>
        <dbReference type="ChEBI" id="CHEBI:49883"/>
    </cofactor>
</comment>
<evidence type="ECO:0000256" key="6">
    <source>
        <dbReference type="ARBA" id="ARBA00023004"/>
    </source>
</evidence>
<dbReference type="Proteomes" id="UP000198775">
    <property type="component" value="Unassembled WGS sequence"/>
</dbReference>
<dbReference type="Gene3D" id="1.10.569.10">
    <property type="entry name" value="Aldehyde Ferredoxin Oxidoreductase Protein, subunit A, domain 2"/>
    <property type="match status" value="1"/>
</dbReference>
<keyword evidence="3" id="KW-0004">4Fe-4S</keyword>
<dbReference type="InterPro" id="IPR036503">
    <property type="entry name" value="Ald_Fedxn_OxRdtase_N_sf"/>
</dbReference>
<evidence type="ECO:0000256" key="7">
    <source>
        <dbReference type="ARBA" id="ARBA00023014"/>
    </source>
</evidence>
<dbReference type="InterPro" id="IPR001203">
    <property type="entry name" value="OxRdtase_Ald_Fedxn_C"/>
</dbReference>
<evidence type="ECO:0000256" key="9">
    <source>
        <dbReference type="SAM" id="MobiDB-lite"/>
    </source>
</evidence>
<sequence length="561" mass="60967">MIHGQGPLLTVDVGTQETETENIDDVLESFIGGRGVGTKLAHERIPFDADPFGPENSLFFATGPLQTSTMSFTGRMNCTGLSPLTDGLLSSNAGGFMSRPFADTGYGAIEITGASDELVGVHISDEGVTFEEVGDLEGATIPETIEYLDAEHDLGNEHAAIAGPAGENLVRFASIITSESRAFGRGGLGAVLGSKNVKFLTFDGDSRPEIELDDEVTEAIHQEAATSDSPMKDAGTVSVSSFANAVEAVPTKYFEELSYDDLENIGSSAVIDHKYKKGTCSSCAFACKLPTKDESDGFTTEGPEWETVMAFGSNALVDNFRTIMEANELCDRYGLDTISCGDTVSAYLAANDEFGNEELMLELVEKIARREEEGDLLAEGIDRIHDELGVENWTMKGMEFAAHDGRTLNGQGLSYATSNRGADHMYSVAYDYEYPLVSPAEAMEKEGVAGKSEKIIELENLKAVRDSGVLCQFSSSYTEEERYEQVFQTDYEQLMDVGSRIVEMERHFHNERGKDRSDDEALPYDLDGLSEELDSYYDQRGWNEDGTVPEENVEGSAAAGD</sequence>
<feature type="domain" description="Aldehyde ferredoxin oxidoreductase N-terminal" evidence="10">
    <location>
        <begin position="5"/>
        <end position="206"/>
    </location>
</feature>
<evidence type="ECO:0000313" key="11">
    <source>
        <dbReference type="EMBL" id="SEO36698.1"/>
    </source>
</evidence>
<dbReference type="PANTHER" id="PTHR30038">
    <property type="entry name" value="ALDEHYDE FERREDOXIN OXIDOREDUCTASE"/>
    <property type="match status" value="1"/>
</dbReference>
<comment type="similarity">
    <text evidence="2">Belongs to the AOR/FOR family.</text>
</comment>
<evidence type="ECO:0000256" key="2">
    <source>
        <dbReference type="ARBA" id="ARBA00011032"/>
    </source>
</evidence>
<dbReference type="SMART" id="SM00790">
    <property type="entry name" value="AFOR_N"/>
    <property type="match status" value="1"/>
</dbReference>
<dbReference type="RefSeq" id="WP_092660837.1">
    <property type="nucleotide sequence ID" value="NZ_FOCX01000011.1"/>
</dbReference>
<dbReference type="SUPFAM" id="SSF48310">
    <property type="entry name" value="Aldehyde ferredoxin oxidoreductase, C-terminal domains"/>
    <property type="match status" value="1"/>
</dbReference>
<evidence type="ECO:0000256" key="3">
    <source>
        <dbReference type="ARBA" id="ARBA00022485"/>
    </source>
</evidence>
<evidence type="ECO:0000256" key="5">
    <source>
        <dbReference type="ARBA" id="ARBA00023002"/>
    </source>
</evidence>
<dbReference type="InterPro" id="IPR013985">
    <property type="entry name" value="Ald_Fedxn_OxRdtase_dom3"/>
</dbReference>
<dbReference type="Pfam" id="PF02730">
    <property type="entry name" value="AFOR_N"/>
    <property type="match status" value="1"/>
</dbReference>